<proteinExistence type="predicted"/>
<evidence type="ECO:0000256" key="1">
    <source>
        <dbReference type="ARBA" id="ARBA00022679"/>
    </source>
</evidence>
<dbReference type="PANTHER" id="PTHR31896">
    <property type="entry name" value="FAMILY REGULATORY PROTEIN, PUTATIVE (AFU_ORTHOLOGUE AFUA_3G14730)-RELATED"/>
    <property type="match status" value="1"/>
</dbReference>
<dbReference type="EMBL" id="OU963870">
    <property type="protein sequence ID" value="CAH0395170.1"/>
    <property type="molecule type" value="Genomic_DNA"/>
</dbReference>
<organism evidence="2 3">
    <name type="scientific">Bemisia tabaci</name>
    <name type="common">Sweetpotato whitefly</name>
    <name type="synonym">Aleurodes tabaci</name>
    <dbReference type="NCBI Taxonomy" id="7038"/>
    <lineage>
        <taxon>Eukaryota</taxon>
        <taxon>Metazoa</taxon>
        <taxon>Ecdysozoa</taxon>
        <taxon>Arthropoda</taxon>
        <taxon>Hexapoda</taxon>
        <taxon>Insecta</taxon>
        <taxon>Pterygota</taxon>
        <taxon>Neoptera</taxon>
        <taxon>Paraneoptera</taxon>
        <taxon>Hemiptera</taxon>
        <taxon>Sternorrhyncha</taxon>
        <taxon>Aleyrodoidea</taxon>
        <taxon>Aleyrodidae</taxon>
        <taxon>Aleyrodinae</taxon>
        <taxon>Bemisia</taxon>
    </lineage>
</organism>
<keyword evidence="1" id="KW-0808">Transferase</keyword>
<protein>
    <submittedName>
        <fullName evidence="2">Uncharacterized protein</fullName>
    </submittedName>
</protein>
<dbReference type="Gene3D" id="3.30.559.10">
    <property type="entry name" value="Chloramphenicol acetyltransferase-like domain"/>
    <property type="match status" value="2"/>
</dbReference>
<gene>
    <name evidence="2" type="ORF">BEMITA_LOCUS13388</name>
</gene>
<dbReference type="InterPro" id="IPR051283">
    <property type="entry name" value="Sec_Metabolite_Acyltrans"/>
</dbReference>
<dbReference type="AlphaFoldDB" id="A0A9P0F9J4"/>
<reference evidence="2" key="1">
    <citation type="submission" date="2021-12" db="EMBL/GenBank/DDBJ databases">
        <authorList>
            <person name="King R."/>
        </authorList>
    </citation>
    <scope>NUCLEOTIDE SEQUENCE</scope>
</reference>
<accession>A0A9P0F9J4</accession>
<sequence>MKQFHNVQIFSIVDRILMKKTSRSHSTMPTPTTSPILISKCMVFPTQKSKIKSLRLSVSDISWLACEYNLKGILLPYPPSISFESLLTSLKKALASTLDHFYPLAGRLVTTPDGQISIACNDAGVEFLAVDNAGLSVDDILCPGEVPDSIKNLFTYDKLGDYEGHSIPLAAIKVTKLADGVFIAFCTNHSVADGLSHWDFINTFAEISRGAPISTSPVFSRDTPLNPRAVLPFPPGGPTGKHPFGGDASLTERVFHFSGDAISKLKQRANEGYSARSGGTEDRGGITSFQSLCALMWRSITRARQQTTLFRMSVDCRNRLEPRLDRHYFGNAILGAEIAASAEDLLANDLSWGAGLIHETVATWDDSTVRRRVAEWEREPRAIPYDIAEGPTISVGSSPRFPIYEADFGWGRPLAVRSGRNNKFDGKITAFPAKEGHGGVVLEVALAPETMTRLEADSELMQYASHSGSSL</sequence>
<dbReference type="KEGG" id="btab:109036544"/>
<dbReference type="Proteomes" id="UP001152759">
    <property type="component" value="Chromosome 9"/>
</dbReference>
<evidence type="ECO:0000313" key="2">
    <source>
        <dbReference type="EMBL" id="CAH0395170.1"/>
    </source>
</evidence>
<keyword evidence="3" id="KW-1185">Reference proteome</keyword>
<dbReference type="Pfam" id="PF02458">
    <property type="entry name" value="Transferase"/>
    <property type="match status" value="1"/>
</dbReference>
<dbReference type="PANTHER" id="PTHR31896:SF50">
    <property type="entry name" value="BAHD ACYLTRANSFERASE DCR"/>
    <property type="match status" value="1"/>
</dbReference>
<evidence type="ECO:0000313" key="3">
    <source>
        <dbReference type="Proteomes" id="UP001152759"/>
    </source>
</evidence>
<dbReference type="InterPro" id="IPR023213">
    <property type="entry name" value="CAT-like_dom_sf"/>
</dbReference>
<dbReference type="GO" id="GO:0016740">
    <property type="term" value="F:transferase activity"/>
    <property type="evidence" value="ECO:0007669"/>
    <property type="project" value="UniProtKB-KW"/>
</dbReference>
<name>A0A9P0F9J4_BEMTA</name>